<evidence type="ECO:0000313" key="2">
    <source>
        <dbReference type="EMBL" id="KAK2740481.1"/>
    </source>
</evidence>
<organism evidence="2 3">
    <name type="scientific">Colletotrichum kahawae</name>
    <name type="common">Coffee berry disease fungus</name>
    <dbReference type="NCBI Taxonomy" id="34407"/>
    <lineage>
        <taxon>Eukaryota</taxon>
        <taxon>Fungi</taxon>
        <taxon>Dikarya</taxon>
        <taxon>Ascomycota</taxon>
        <taxon>Pezizomycotina</taxon>
        <taxon>Sordariomycetes</taxon>
        <taxon>Hypocreomycetidae</taxon>
        <taxon>Glomerellales</taxon>
        <taxon>Glomerellaceae</taxon>
        <taxon>Colletotrichum</taxon>
        <taxon>Colletotrichum gloeosporioides species complex</taxon>
    </lineage>
</organism>
<proteinExistence type="predicted"/>
<evidence type="ECO:0000256" key="1">
    <source>
        <dbReference type="SAM" id="MobiDB-lite"/>
    </source>
</evidence>
<dbReference type="Proteomes" id="UP001281614">
    <property type="component" value="Unassembled WGS sequence"/>
</dbReference>
<protein>
    <submittedName>
        <fullName evidence="2">Uncharacterized protein</fullName>
    </submittedName>
</protein>
<dbReference type="EMBL" id="VYYT01000349">
    <property type="protein sequence ID" value="KAK2740481.1"/>
    <property type="molecule type" value="Genomic_DNA"/>
</dbReference>
<accession>A0AAE0D236</accession>
<feature type="region of interest" description="Disordered" evidence="1">
    <location>
        <begin position="175"/>
        <end position="259"/>
    </location>
</feature>
<evidence type="ECO:0000313" key="3">
    <source>
        <dbReference type="Proteomes" id="UP001281614"/>
    </source>
</evidence>
<keyword evidence="3" id="KW-1185">Reference proteome</keyword>
<sequence>MTVLLWVSNSRTVADVQFQVQSSPNSPELPLALSFTDWIPYLLTGWGPEFVSKVRPTGGSLSVGRNTGSSPLFVVDSRASSGSFSATGASSPYSRDPPRPLSLSTTTTNWTVIRCHPNAIYHSFASPSAPTRPPFAILPVRPTDHCLPSISSRVNLLSSHSSPWTRLCNRTPIITTSPPSPASSSTVSPFPSPSPRLSNASSPPLQPQTPNLPLESAEKNGSILVAKPGPFRGLTTSLALPSSTSQRRRIIPLPPPPTT</sequence>
<dbReference type="AlphaFoldDB" id="A0AAE0D236"/>
<gene>
    <name evidence="2" type="ORF">CKAH01_18579</name>
</gene>
<feature type="compositionally biased region" description="Low complexity" evidence="1">
    <location>
        <begin position="234"/>
        <end position="245"/>
    </location>
</feature>
<name>A0AAE0D236_COLKA</name>
<reference evidence="2" key="1">
    <citation type="submission" date="2023-02" db="EMBL/GenBank/DDBJ databases">
        <title>Colletotrichum kahawae CIFC_Que2 genome sequencing and assembly.</title>
        <authorList>
            <person name="Baroncelli R."/>
        </authorList>
    </citation>
    <scope>NUCLEOTIDE SEQUENCE</scope>
    <source>
        <strain evidence="2">CIFC_Que2</strain>
    </source>
</reference>
<comment type="caution">
    <text evidence="2">The sequence shown here is derived from an EMBL/GenBank/DDBJ whole genome shotgun (WGS) entry which is preliminary data.</text>
</comment>
<feature type="compositionally biased region" description="Low complexity" evidence="1">
    <location>
        <begin position="175"/>
        <end position="189"/>
    </location>
</feature>